<evidence type="ECO:0000256" key="1">
    <source>
        <dbReference type="ARBA" id="ARBA00023002"/>
    </source>
</evidence>
<dbReference type="InParanoid" id="A0A1S3HGV8"/>
<keyword evidence="3" id="KW-1133">Transmembrane helix</keyword>
<feature type="transmembrane region" description="Helical" evidence="3">
    <location>
        <begin position="6"/>
        <end position="28"/>
    </location>
</feature>
<dbReference type="STRING" id="7574.A0A1S3HGV8"/>
<dbReference type="SUPFAM" id="SSF51735">
    <property type="entry name" value="NAD(P)-binding Rossmann-fold domains"/>
    <property type="match status" value="1"/>
</dbReference>
<dbReference type="InterPro" id="IPR053011">
    <property type="entry name" value="SDR_family_member_7"/>
</dbReference>
<dbReference type="Gene3D" id="3.40.50.720">
    <property type="entry name" value="NAD(P)-binding Rossmann-like Domain"/>
    <property type="match status" value="1"/>
</dbReference>
<dbReference type="RefSeq" id="XP_013385313.1">
    <property type="nucleotide sequence ID" value="XM_013529859.1"/>
</dbReference>
<dbReference type="GeneID" id="106155170"/>
<dbReference type="PRINTS" id="PR00080">
    <property type="entry name" value="SDRFAMILY"/>
</dbReference>
<dbReference type="PANTHER" id="PTHR44269">
    <property type="entry name" value="DEHYDROGENASE/REDUCTASE SDR FAMILY MEMBER 7-RELATED"/>
    <property type="match status" value="1"/>
</dbReference>
<protein>
    <submittedName>
        <fullName evidence="5">Dehydrogenase/reductase SDR family member 7</fullName>
    </submittedName>
</protein>
<evidence type="ECO:0000313" key="4">
    <source>
        <dbReference type="Proteomes" id="UP000085678"/>
    </source>
</evidence>
<keyword evidence="1" id="KW-0560">Oxidoreductase</keyword>
<evidence type="ECO:0000313" key="5">
    <source>
        <dbReference type="RefSeq" id="XP_013385313.1"/>
    </source>
</evidence>
<accession>A0A1S3HGV8</accession>
<name>A0A1S3HGV8_LINAN</name>
<dbReference type="InterPro" id="IPR020904">
    <property type="entry name" value="Sc_DH/Rdtase_CS"/>
</dbReference>
<dbReference type="InterPro" id="IPR036291">
    <property type="entry name" value="NAD(P)-bd_dom_sf"/>
</dbReference>
<reference evidence="5" key="1">
    <citation type="submission" date="2025-08" db="UniProtKB">
        <authorList>
            <consortium name="RefSeq"/>
        </authorList>
    </citation>
    <scope>IDENTIFICATION</scope>
    <source>
        <tissue evidence="5">Gonads</tissue>
    </source>
</reference>
<evidence type="ECO:0000256" key="3">
    <source>
        <dbReference type="SAM" id="Phobius"/>
    </source>
</evidence>
<dbReference type="KEGG" id="lak:106155170"/>
<dbReference type="PRINTS" id="PR00081">
    <property type="entry name" value="GDHRDH"/>
</dbReference>
<dbReference type="Proteomes" id="UP000085678">
    <property type="component" value="Unplaced"/>
</dbReference>
<keyword evidence="3" id="KW-0472">Membrane</keyword>
<dbReference type="AlphaFoldDB" id="A0A1S3HGV8"/>
<gene>
    <name evidence="5" type="primary">LOC106155170</name>
</gene>
<dbReference type="PANTHER" id="PTHR44269:SF1">
    <property type="entry name" value="DEHYDROGENASE_REDUCTASE SDR FAMILY MEMBER 7"/>
    <property type="match status" value="1"/>
</dbReference>
<dbReference type="FunCoup" id="A0A1S3HGV8">
    <property type="interactions" value="225"/>
</dbReference>
<keyword evidence="3" id="KW-0812">Transmembrane</keyword>
<dbReference type="CDD" id="cd05332">
    <property type="entry name" value="11beta-HSD1_like_SDR_c"/>
    <property type="match status" value="1"/>
</dbReference>
<dbReference type="InterPro" id="IPR002347">
    <property type="entry name" value="SDR_fam"/>
</dbReference>
<organism evidence="4 5">
    <name type="scientific">Lingula anatina</name>
    <name type="common">Brachiopod</name>
    <name type="synonym">Lingula unguis</name>
    <dbReference type="NCBI Taxonomy" id="7574"/>
    <lineage>
        <taxon>Eukaryota</taxon>
        <taxon>Metazoa</taxon>
        <taxon>Spiralia</taxon>
        <taxon>Lophotrochozoa</taxon>
        <taxon>Brachiopoda</taxon>
        <taxon>Linguliformea</taxon>
        <taxon>Lingulata</taxon>
        <taxon>Lingulida</taxon>
        <taxon>Linguloidea</taxon>
        <taxon>Lingulidae</taxon>
        <taxon>Lingula</taxon>
    </lineage>
</organism>
<dbReference type="PROSITE" id="PS00061">
    <property type="entry name" value="ADH_SHORT"/>
    <property type="match status" value="1"/>
</dbReference>
<dbReference type="Pfam" id="PF00106">
    <property type="entry name" value="adh_short"/>
    <property type="match status" value="1"/>
</dbReference>
<evidence type="ECO:0000256" key="2">
    <source>
        <dbReference type="RuleBase" id="RU000363"/>
    </source>
</evidence>
<dbReference type="OrthoDB" id="47007at2759"/>
<keyword evidence="4" id="KW-1185">Reference proteome</keyword>
<sequence length="323" mass="35405">MEWLTWMIILIVIALVIVFAILDGDILLMYAERYGLKPDVLQEKVVWITGASSGLGEYLAYELAAVGCKLVLSARNENELERVKKACIANGKVTESSVMVLPLDVTDYSMHAGAVGKVLQVFERIDVLVNNAGRSQRALFADVDLEVDKALFEVNVFGPIALTREVLPHMIANKSGHIVVTSSITGKFGTPICSSYCATKHAMQGYCNSLRAEVHADNIKVTVVNPGPVKSNILRAAATANVGEVLGPDACASLDMVRMPTERCAHLMAVAIANQSSEVWISTHPVLFYAYLAQYCPWLFDSLLIMGSKKRIQGFKDWKAKRE</sequence>
<dbReference type="GO" id="GO:0016491">
    <property type="term" value="F:oxidoreductase activity"/>
    <property type="evidence" value="ECO:0007669"/>
    <property type="project" value="UniProtKB-KW"/>
</dbReference>
<proteinExistence type="inferred from homology"/>
<comment type="similarity">
    <text evidence="2">Belongs to the short-chain dehydrogenases/reductases (SDR) family.</text>
</comment>
<dbReference type="NCBIfam" id="NF004825">
    <property type="entry name" value="PRK06181.1"/>
    <property type="match status" value="1"/>
</dbReference>